<proteinExistence type="predicted"/>
<protein>
    <submittedName>
        <fullName evidence="1">Uncharacterized protein</fullName>
    </submittedName>
</protein>
<organism evidence="1 2">
    <name type="scientific">Rossellomorea vietnamensis</name>
    <dbReference type="NCBI Taxonomy" id="218284"/>
    <lineage>
        <taxon>Bacteria</taxon>
        <taxon>Bacillati</taxon>
        <taxon>Bacillota</taxon>
        <taxon>Bacilli</taxon>
        <taxon>Bacillales</taxon>
        <taxon>Bacillaceae</taxon>
        <taxon>Rossellomorea</taxon>
    </lineage>
</organism>
<dbReference type="AlphaFoldDB" id="A0A6I6URQ3"/>
<accession>A0A6I6URQ3</accession>
<dbReference type="EMBL" id="CP047394">
    <property type="protein sequence ID" value="QHE62599.1"/>
    <property type="molecule type" value="Genomic_DNA"/>
</dbReference>
<evidence type="ECO:0000313" key="2">
    <source>
        <dbReference type="Proteomes" id="UP000465062"/>
    </source>
</evidence>
<gene>
    <name evidence="1" type="ORF">FHE72_17385</name>
</gene>
<dbReference type="KEGG" id="bvq:FHE72_17385"/>
<sequence>MSRWRNLNQRIFNMDIFFHLEGLQLYLWILLNAMYEDGVQLGCVVLGERLYIRPIAKFQEALIFKVRMRPYCMRYESYEYEYVGVNMFKQVSDFVCWDYFYGVGMSVKKECNDSGVDWLNDKADSGLSLCGAKHVNRMRK</sequence>
<reference evidence="1 2" key="1">
    <citation type="submission" date="2019-06" db="EMBL/GenBank/DDBJ databases">
        <title>An operon consisting of a P-type ATPase gene and a transcriptional regular gene given the different cadmium resistance in Bacillus vietamensis 151-6 and Bacillus marisflavi 151-25.</title>
        <authorList>
            <person name="Yu X."/>
        </authorList>
    </citation>
    <scope>NUCLEOTIDE SEQUENCE [LARGE SCALE GENOMIC DNA]</scope>
    <source>
        <strain evidence="1 2">151-6</strain>
    </source>
</reference>
<name>A0A6I6URQ3_9BACI</name>
<dbReference type="RefSeq" id="WP_159362497.1">
    <property type="nucleotide sequence ID" value="NZ_CP047394.1"/>
</dbReference>
<dbReference type="Proteomes" id="UP000465062">
    <property type="component" value="Chromosome"/>
</dbReference>
<evidence type="ECO:0000313" key="1">
    <source>
        <dbReference type="EMBL" id="QHE62599.1"/>
    </source>
</evidence>